<reference evidence="3" key="1">
    <citation type="journal article" date="2017" name="Nat. Microbiol.">
        <title>Global analysis of biosynthetic gene clusters reveals vast potential of secondary metabolite production in Penicillium species.</title>
        <authorList>
            <person name="Nielsen J.C."/>
            <person name="Grijseels S."/>
            <person name="Prigent S."/>
            <person name="Ji B."/>
            <person name="Dainat J."/>
            <person name="Nielsen K.F."/>
            <person name="Frisvad J.C."/>
            <person name="Workman M."/>
            <person name="Nielsen J."/>
        </authorList>
    </citation>
    <scope>NUCLEOTIDE SEQUENCE [LARGE SCALE GENOMIC DNA]</scope>
    <source>
        <strain evidence="3">IBT 4502</strain>
    </source>
</reference>
<evidence type="ECO:0000313" key="2">
    <source>
        <dbReference type="EMBL" id="OQD66925.1"/>
    </source>
</evidence>
<organism evidence="2 3">
    <name type="scientific">Penicillium polonicum</name>
    <dbReference type="NCBI Taxonomy" id="60169"/>
    <lineage>
        <taxon>Eukaryota</taxon>
        <taxon>Fungi</taxon>
        <taxon>Dikarya</taxon>
        <taxon>Ascomycota</taxon>
        <taxon>Pezizomycotina</taxon>
        <taxon>Eurotiomycetes</taxon>
        <taxon>Eurotiomycetidae</taxon>
        <taxon>Eurotiales</taxon>
        <taxon>Aspergillaceae</taxon>
        <taxon>Penicillium</taxon>
    </lineage>
</organism>
<dbReference type="EMBL" id="MDYM01000004">
    <property type="protein sequence ID" value="OQD66925.1"/>
    <property type="molecule type" value="Genomic_DNA"/>
</dbReference>
<gene>
    <name evidence="2" type="ORF">PENPOL_c004G03408</name>
</gene>
<protein>
    <submittedName>
        <fullName evidence="2">Uncharacterized protein</fullName>
    </submittedName>
</protein>
<dbReference type="Proteomes" id="UP000191408">
    <property type="component" value="Unassembled WGS sequence"/>
</dbReference>
<dbReference type="STRING" id="60169.A0A1V6NQC4"/>
<accession>A0A1V6NQC4</accession>
<sequence>MTQPESNPIIESNRKKNSSTPGQAYRTWRYLFAIASITCKFTKNDSPDPNYVPSHRLADHDASDQSTLRRSTRSKKPSQAYLDSLASKSFFDSNILQFLADSPDVLVSLFTAATSKPKEKYAPSKLAINDIGFEPNGWSQAMTCVEKDKWLAAAHKELARQIKNGTRRRIPSAKATKGRLRLDLH</sequence>
<keyword evidence="3" id="KW-1185">Reference proteome</keyword>
<dbReference type="AlphaFoldDB" id="A0A1V6NQC4"/>
<evidence type="ECO:0000313" key="3">
    <source>
        <dbReference type="Proteomes" id="UP000191408"/>
    </source>
</evidence>
<name>A0A1V6NQC4_PENPO</name>
<feature type="compositionally biased region" description="Polar residues" evidence="1">
    <location>
        <begin position="1"/>
        <end position="10"/>
    </location>
</feature>
<evidence type="ECO:0000256" key="1">
    <source>
        <dbReference type="SAM" id="MobiDB-lite"/>
    </source>
</evidence>
<proteinExistence type="predicted"/>
<feature type="region of interest" description="Disordered" evidence="1">
    <location>
        <begin position="50"/>
        <end position="79"/>
    </location>
</feature>
<feature type="region of interest" description="Disordered" evidence="1">
    <location>
        <begin position="1"/>
        <end position="21"/>
    </location>
</feature>
<comment type="caution">
    <text evidence="2">The sequence shown here is derived from an EMBL/GenBank/DDBJ whole genome shotgun (WGS) entry which is preliminary data.</text>
</comment>